<dbReference type="RefSeq" id="WP_071928742.1">
    <property type="nucleotide sequence ID" value="NZ_CP018082.1"/>
</dbReference>
<evidence type="ECO:0000313" key="3">
    <source>
        <dbReference type="EMBL" id="APE35555.1"/>
    </source>
</evidence>
<name>A0A1J0VU24_9NOCA</name>
<dbReference type="EMBL" id="CP018082">
    <property type="protein sequence ID" value="APE35555.1"/>
    <property type="molecule type" value="Genomic_DNA"/>
</dbReference>
<accession>A0A1J0VU24</accession>
<dbReference type="Pfam" id="PF11887">
    <property type="entry name" value="Mce4_CUP1"/>
    <property type="match status" value="1"/>
</dbReference>
<dbReference type="GO" id="GO:0051701">
    <property type="term" value="P:biological process involved in interaction with host"/>
    <property type="evidence" value="ECO:0007669"/>
    <property type="project" value="TreeGrafter"/>
</dbReference>
<dbReference type="AlphaFoldDB" id="A0A1J0VU24"/>
<sequence>MKNRRDLVGLTAFLLVAALLTWMVRATLQRDVAGDTHAYSAVFSDVSGLRVGDDVRVAGVPVGRVDSIDIHGPHAEVGFRIQRDQPVYANTVASVIYQNLIGQRYLGLSRAEAGDPAPLNPGARIPLERTEPSFDLSGLLNGFQPLFSALDPNDVDNLTSALIRALQGDDGAVAALITETATLVESFAGPDQILGALIDNLSTVMATLAGQSAGIQTTLTQTRKIFEALETRRDTLLDQTAQISTVVADAAAVIDGASPSLTEFIDREPGFARHFVDGKERFAFLGFNLPQLFQSMIRATDAGAFVNAYVCDISFSIIPGIDPVITQILGAASPTGRPQHSAICR</sequence>
<organism evidence="3 4">
    <name type="scientific">Nocardia mangyaensis</name>
    <dbReference type="NCBI Taxonomy" id="2213200"/>
    <lineage>
        <taxon>Bacteria</taxon>
        <taxon>Bacillati</taxon>
        <taxon>Actinomycetota</taxon>
        <taxon>Actinomycetes</taxon>
        <taxon>Mycobacteriales</taxon>
        <taxon>Nocardiaceae</taxon>
        <taxon>Nocardia</taxon>
    </lineage>
</organism>
<gene>
    <name evidence="3" type="ORF">BOX37_18155</name>
</gene>
<evidence type="ECO:0000259" key="1">
    <source>
        <dbReference type="Pfam" id="PF02470"/>
    </source>
</evidence>
<dbReference type="Pfam" id="PF02470">
    <property type="entry name" value="MlaD"/>
    <property type="match status" value="1"/>
</dbReference>
<dbReference type="InterPro" id="IPR052336">
    <property type="entry name" value="MlaD_Phospholipid_Transporter"/>
</dbReference>
<proteinExistence type="predicted"/>
<protein>
    <submittedName>
        <fullName evidence="3">Mammalian cell entry protein</fullName>
    </submittedName>
</protein>
<dbReference type="NCBIfam" id="TIGR00996">
    <property type="entry name" value="Mtu_fam_mce"/>
    <property type="match status" value="1"/>
</dbReference>
<dbReference type="InterPro" id="IPR003399">
    <property type="entry name" value="Mce/MlaD"/>
</dbReference>
<dbReference type="PANTHER" id="PTHR33371">
    <property type="entry name" value="INTERMEMBRANE PHOSPHOLIPID TRANSPORT SYSTEM BINDING PROTEIN MLAD-RELATED"/>
    <property type="match status" value="1"/>
</dbReference>
<feature type="domain" description="Mammalian cell entry C-terminal" evidence="2">
    <location>
        <begin position="116"/>
        <end position="268"/>
    </location>
</feature>
<keyword evidence="4" id="KW-1185">Reference proteome</keyword>
<evidence type="ECO:0000313" key="4">
    <source>
        <dbReference type="Proteomes" id="UP000183810"/>
    </source>
</evidence>
<dbReference type="InterPro" id="IPR024516">
    <property type="entry name" value="Mce_C"/>
</dbReference>
<dbReference type="PANTHER" id="PTHR33371:SF17">
    <property type="entry name" value="MCE-FAMILY PROTEIN MCE1B"/>
    <property type="match status" value="1"/>
</dbReference>
<dbReference type="KEGG" id="nsl:BOX37_18155"/>
<dbReference type="InterPro" id="IPR005693">
    <property type="entry name" value="Mce"/>
</dbReference>
<dbReference type="GO" id="GO:0005576">
    <property type="term" value="C:extracellular region"/>
    <property type="evidence" value="ECO:0007669"/>
    <property type="project" value="TreeGrafter"/>
</dbReference>
<dbReference type="Proteomes" id="UP000183810">
    <property type="component" value="Chromosome"/>
</dbReference>
<evidence type="ECO:0000259" key="2">
    <source>
        <dbReference type="Pfam" id="PF11887"/>
    </source>
</evidence>
<dbReference type="OrthoDB" id="338143at2"/>
<reference evidence="3" key="1">
    <citation type="submission" date="2016-11" db="EMBL/GenBank/DDBJ databases">
        <authorList>
            <person name="Jaros S."/>
            <person name="Januszkiewicz K."/>
            <person name="Wedrychowicz H."/>
        </authorList>
    </citation>
    <scope>NUCLEOTIDE SEQUENCE [LARGE SCALE GENOMIC DNA]</scope>
    <source>
        <strain evidence="3">Y48</strain>
    </source>
</reference>
<feature type="domain" description="Mce/MlaD" evidence="1">
    <location>
        <begin position="37"/>
        <end position="109"/>
    </location>
</feature>